<reference evidence="1 2" key="1">
    <citation type="journal article" date="2000" name="Nature">
        <title>The genome sequence of the plant pathogen Xylella fastidiosa.</title>
        <authorList>
            <person name="Simpson A.J."/>
            <person name="Reinach F.C."/>
            <person name="Arruda P."/>
            <person name="Abreu F.A."/>
            <person name="Acencio M."/>
            <person name="Alvarenga R."/>
            <person name="Alves L.M."/>
            <person name="Araya J.E."/>
            <person name="Baia G.S."/>
            <person name="Baptista C.S."/>
            <person name="Barros M.H."/>
            <person name="Bonaccorsi E.D."/>
            <person name="Bordin S."/>
            <person name="Bove J.M."/>
            <person name="Briones M.R."/>
            <person name="Bueno M.R."/>
            <person name="Camargo A.A."/>
            <person name="Camargo L.E."/>
            <person name="Carraro D.M."/>
            <person name="Carrer H."/>
            <person name="Colauto N.B."/>
            <person name="Colombo C."/>
            <person name="Costa F.F."/>
            <person name="Costa M.C."/>
            <person name="Costa-Neto C.M."/>
            <person name="Coutinho L.L."/>
            <person name="Cristofani M."/>
            <person name="Dias-Neto E."/>
            <person name="Docena C."/>
            <person name="El-Dorry H."/>
            <person name="Facincani A.P."/>
            <person name="Ferreira A.J."/>
            <person name="Ferreira V.C."/>
            <person name="Ferro J.A."/>
            <person name="Fraga J.S."/>
            <person name="Franca S.C."/>
            <person name="Franco M.C."/>
            <person name="Frohme M."/>
            <person name="Furlan L.R."/>
            <person name="Garnier M."/>
            <person name="Goldman G.H."/>
            <person name="Goldman M.H."/>
            <person name="Gomes S.L."/>
            <person name="Gruber A."/>
            <person name="Ho P.L."/>
            <person name="Hoheisel J.D."/>
            <person name="Junqueira M.L."/>
            <person name="Kemper E.L."/>
            <person name="Kitajima J.P."/>
            <person name="Krieger J.E."/>
            <person name="Kuramae E.E."/>
            <person name="Laigret F."/>
            <person name="Lambais M.R."/>
            <person name="Leite L.C."/>
            <person name="Lemos E.G."/>
            <person name="Lemos M.V."/>
            <person name="Lopes S.A."/>
            <person name="Lopes C.R."/>
            <person name="Machado J.A."/>
            <person name="Machado M.A."/>
            <person name="Madeira A.M."/>
            <person name="Madeira H.M."/>
            <person name="Marino C.L."/>
            <person name="Marques M.V."/>
            <person name="Martins E.A."/>
            <person name="Martins E.M."/>
            <person name="Matsukuma A.Y."/>
            <person name="Menck C.F."/>
            <person name="Miracca E.C."/>
            <person name="Miyaki C.Y."/>
            <person name="Monteriro-Vitorello C.B."/>
            <person name="Moon D.H."/>
            <person name="Nagai M.A."/>
            <person name="Nascimento A.L."/>
            <person name="Netto L.E."/>
            <person name="Nhani A.Jr."/>
            <person name="Nobrega F.G."/>
            <person name="Nunes L.R."/>
            <person name="Oliveira M.A."/>
            <person name="de Oliveira M.C."/>
            <person name="de Oliveira R.C."/>
            <person name="Palmieri D.A."/>
            <person name="Paris A."/>
            <person name="Peixoto B.R."/>
            <person name="Pereira G.A."/>
            <person name="Pereira H.A.Jr."/>
            <person name="Pesquero J.B."/>
            <person name="Quaggio R.B."/>
            <person name="Roberto P.G."/>
            <person name="Rodrigues V."/>
            <person name="de M Rosa A.J."/>
            <person name="de Rosa V.E.Jr."/>
            <person name="de Sa R.G."/>
            <person name="Santelli R.V."/>
            <person name="Sawasaki H.E."/>
            <person name="da Silva A.C."/>
            <person name="da Silva A.M."/>
            <person name="da Silva F.R."/>
            <person name="da Silva W.A.Jr."/>
            <person name="da Silveira J.F."/>
            <person name="Silvestri M.L."/>
            <person name="Siqueira W.J."/>
            <person name="de Souza A.A."/>
            <person name="de Souza A.P."/>
            <person name="Terenzi M.F."/>
            <person name="Truffi D."/>
            <person name="Tsai S.M."/>
            <person name="Tsuhako M.H."/>
            <person name="Vallada H."/>
            <person name="Van Sluys M.A."/>
            <person name="Verjovski-Almeida S."/>
            <person name="Vettore A.L."/>
            <person name="Zago M.A."/>
            <person name="Zatz M."/>
            <person name="Meidanis J."/>
            <person name="Setubal J.C."/>
        </authorList>
    </citation>
    <scope>NUCLEOTIDE SEQUENCE [LARGE SCALE GENOMIC DNA]</scope>
    <source>
        <strain evidence="1 2">9a5c</strain>
    </source>
</reference>
<dbReference type="HOGENOM" id="CLU_147442_1_0_6"/>
<dbReference type="AlphaFoldDB" id="Q9PCB7"/>
<dbReference type="PIR" id="H82628">
    <property type="entry name" value="H82628"/>
</dbReference>
<proteinExistence type="predicted"/>
<evidence type="ECO:0000313" key="2">
    <source>
        <dbReference type="Proteomes" id="UP000000812"/>
    </source>
</evidence>
<dbReference type="eggNOG" id="ENOG5032CN0">
    <property type="taxonomic scope" value="Bacteria"/>
</dbReference>
<name>Q9PCB7_XYLFA</name>
<accession>Q9PCB7</accession>
<dbReference type="STRING" id="160492.XF_1864"/>
<dbReference type="Pfam" id="PF12472">
    <property type="entry name" value="DUF3693"/>
    <property type="match status" value="1"/>
</dbReference>
<dbReference type="Proteomes" id="UP000000812">
    <property type="component" value="Chromosome"/>
</dbReference>
<protein>
    <submittedName>
        <fullName evidence="1">Phage-related protein</fullName>
    </submittedName>
</protein>
<gene>
    <name evidence="1" type="ordered locus">XF_1864</name>
</gene>
<organism evidence="1 2">
    <name type="scientific">Xylella fastidiosa (strain 9a5c)</name>
    <dbReference type="NCBI Taxonomy" id="160492"/>
    <lineage>
        <taxon>Bacteria</taxon>
        <taxon>Pseudomonadati</taxon>
        <taxon>Pseudomonadota</taxon>
        <taxon>Gammaproteobacteria</taxon>
        <taxon>Lysobacterales</taxon>
        <taxon>Lysobacteraceae</taxon>
        <taxon>Xylella</taxon>
    </lineage>
</organism>
<evidence type="ECO:0000313" key="1">
    <source>
        <dbReference type="EMBL" id="AAF84670.1"/>
    </source>
</evidence>
<dbReference type="KEGG" id="xfa:XF_1864"/>
<dbReference type="RefSeq" id="WP_010894330.1">
    <property type="nucleotide sequence ID" value="NC_002488.3"/>
</dbReference>
<sequence length="144" mass="15630">MNSENILLDKVKEICSIESDNALAIKLGIQRQAISKIRREEMHLSDERIAELCDMANLDGGKWAASIRSEKAESPKERAMWESIVERLTATAAALIVGVGVSNPNTSHASIGNKEELKQADKLVGRAGIEPATSGLKVRCSTED</sequence>
<dbReference type="InterPro" id="IPR021096">
    <property type="entry name" value="Vibrio_phage_VSK_Orf152"/>
</dbReference>
<dbReference type="EMBL" id="AE003849">
    <property type="protein sequence ID" value="AAF84670.1"/>
    <property type="molecule type" value="Genomic_DNA"/>
</dbReference>